<gene>
    <name evidence="2" type="ORF">H7849_16150</name>
</gene>
<dbReference type="SUPFAM" id="SSF56935">
    <property type="entry name" value="Porins"/>
    <property type="match status" value="1"/>
</dbReference>
<reference evidence="2 3" key="1">
    <citation type="submission" date="2020-08" db="EMBL/GenBank/DDBJ databases">
        <title>Edaphobacter telluris sp. nov. and Acidobacterium dinghuensis sp. nov., two acidobacteria isolated from forest soil.</title>
        <authorList>
            <person name="Fu J."/>
            <person name="Qiu L."/>
        </authorList>
    </citation>
    <scope>NUCLEOTIDE SEQUENCE [LARGE SCALE GENOMIC DNA]</scope>
    <source>
        <strain evidence="2">4Y35</strain>
    </source>
</reference>
<name>A0A7G8BDP1_9BACT</name>
<evidence type="ECO:0000313" key="2">
    <source>
        <dbReference type="EMBL" id="QNI30661.1"/>
    </source>
</evidence>
<accession>A0A7G8BDP1</accession>
<dbReference type="KEGG" id="adin:H7849_16150"/>
<evidence type="ECO:0000259" key="1">
    <source>
        <dbReference type="Pfam" id="PF25183"/>
    </source>
</evidence>
<proteinExistence type="predicted"/>
<dbReference type="EMBL" id="CP060394">
    <property type="protein sequence ID" value="QNI30661.1"/>
    <property type="molecule type" value="Genomic_DNA"/>
</dbReference>
<dbReference type="InterPro" id="IPR057601">
    <property type="entry name" value="Oar-like_b-barrel"/>
</dbReference>
<dbReference type="AlphaFoldDB" id="A0A7G8BDP1"/>
<dbReference type="RefSeq" id="WP_186740690.1">
    <property type="nucleotide sequence ID" value="NZ_CP060394.1"/>
</dbReference>
<dbReference type="Pfam" id="PF25183">
    <property type="entry name" value="OMP_b-brl_4"/>
    <property type="match status" value="1"/>
</dbReference>
<protein>
    <recommendedName>
        <fullName evidence="1">TonB-dependent transporter Oar-like beta-barrel domain-containing protein</fullName>
    </recommendedName>
</protein>
<keyword evidence="3" id="KW-1185">Reference proteome</keyword>
<organism evidence="2 3">
    <name type="scientific">Alloacidobacterium dinghuense</name>
    <dbReference type="NCBI Taxonomy" id="2763107"/>
    <lineage>
        <taxon>Bacteria</taxon>
        <taxon>Pseudomonadati</taxon>
        <taxon>Acidobacteriota</taxon>
        <taxon>Terriglobia</taxon>
        <taxon>Terriglobales</taxon>
        <taxon>Acidobacteriaceae</taxon>
        <taxon>Alloacidobacterium</taxon>
    </lineage>
</organism>
<dbReference type="Proteomes" id="UP000515312">
    <property type="component" value="Chromosome"/>
</dbReference>
<feature type="domain" description="TonB-dependent transporter Oar-like beta-barrel" evidence="1">
    <location>
        <begin position="7"/>
        <end position="108"/>
    </location>
</feature>
<sequence length="115" mass="12846">MADRLHDPHLHNGAQNPEKWFDTSAYAIPAAYTTGNGNRNEPNLRGPAYGNWDMSLDRKQQFGERVSFELRFEAFNAFNNRNLGMPDGSITDGTFGQITSSGQPRNLQIGARLAF</sequence>
<evidence type="ECO:0000313" key="3">
    <source>
        <dbReference type="Proteomes" id="UP000515312"/>
    </source>
</evidence>